<dbReference type="KEGG" id="pchm:VFPPC_11197"/>
<comment type="caution">
    <text evidence="5">The sequence shown here is derived from an EMBL/GenBank/DDBJ whole genome shotgun (WGS) entry which is preliminary data.</text>
</comment>
<sequence length="415" mass="42867">MFYFITAVCFVTLGVTGTSAAALGPYNVNPNAISVSGLSSGGFMAAQLGVAYSDIFTKGFGVFAGGPYDCARNQYYTSCMYNANPSISTPISNMKSWSGSQIANVNILQQRRVFMWVGSSDTTVGPNVMNQLQSQLTNFVDSANISYVKTSGAAHTFPTDFSGSGDNSCSSASSPYISNCNYDGAGATLQWLHGPLAAKNTGTLSGSIVSFDQTGNFGASGMDTTGYLYVPQSCQSGSTVCSLHVALHGCLQYYGTIGSKFIENTGYNKWADTNNMIILFPQAKADSTSHTVWNGGSLPNPNGCWDWVGWYGTNADQVGGVQMAAIVSQVNKIASGYAGGGGGASSTSTTPTAGSQTTTSATKTTATTNISTSTGSLAPLYGQCGGIGWTGPTACAAGVCTAYSSYYAQCLPKLG</sequence>
<feature type="signal peptide" evidence="3">
    <location>
        <begin position="1"/>
        <end position="20"/>
    </location>
</feature>
<dbReference type="InterPro" id="IPR000254">
    <property type="entry name" value="CBD"/>
</dbReference>
<dbReference type="PROSITE" id="PS00562">
    <property type="entry name" value="CBM1_1"/>
    <property type="match status" value="1"/>
</dbReference>
<feature type="domain" description="CBM1" evidence="4">
    <location>
        <begin position="376"/>
        <end position="411"/>
    </location>
</feature>
<dbReference type="GO" id="GO:0005975">
    <property type="term" value="P:carbohydrate metabolic process"/>
    <property type="evidence" value="ECO:0007669"/>
    <property type="project" value="InterPro"/>
</dbReference>
<dbReference type="RefSeq" id="XP_018140330.1">
    <property type="nucleotide sequence ID" value="XM_018289453.1"/>
</dbReference>
<dbReference type="GeneID" id="28853447"/>
<organism evidence="5 6">
    <name type="scientific">Pochonia chlamydosporia 170</name>
    <dbReference type="NCBI Taxonomy" id="1380566"/>
    <lineage>
        <taxon>Eukaryota</taxon>
        <taxon>Fungi</taxon>
        <taxon>Dikarya</taxon>
        <taxon>Ascomycota</taxon>
        <taxon>Pezizomycotina</taxon>
        <taxon>Sordariomycetes</taxon>
        <taxon>Hypocreomycetidae</taxon>
        <taxon>Hypocreales</taxon>
        <taxon>Clavicipitaceae</taxon>
        <taxon>Pochonia</taxon>
    </lineage>
</organism>
<dbReference type="InterPro" id="IPR029058">
    <property type="entry name" value="AB_hydrolase_fold"/>
</dbReference>
<dbReference type="InterPro" id="IPR035971">
    <property type="entry name" value="CBD_sf"/>
</dbReference>
<dbReference type="PANTHER" id="PTHR42972">
    <property type="entry name" value="TOL-PAL SYSTEM PROTEIN TOLB"/>
    <property type="match status" value="1"/>
</dbReference>
<gene>
    <name evidence="5" type="ORF">VFPPC_11197</name>
</gene>
<dbReference type="AlphaFoldDB" id="A0A179FBR9"/>
<dbReference type="PROSITE" id="PS51164">
    <property type="entry name" value="CBM1_2"/>
    <property type="match status" value="1"/>
</dbReference>
<keyword evidence="1 3" id="KW-0732">Signal</keyword>
<dbReference type="EMBL" id="LSBJ02000006">
    <property type="protein sequence ID" value="OAQ62750.1"/>
    <property type="molecule type" value="Genomic_DNA"/>
</dbReference>
<feature type="chain" id="PRO_5039396946" evidence="3">
    <location>
        <begin position="21"/>
        <end position="415"/>
    </location>
</feature>
<proteinExistence type="predicted"/>
<dbReference type="STRING" id="1380566.A0A179FBR9"/>
<accession>A0A179FBR9</accession>
<evidence type="ECO:0000256" key="1">
    <source>
        <dbReference type="ARBA" id="ARBA00022729"/>
    </source>
</evidence>
<dbReference type="SUPFAM" id="SSF57180">
    <property type="entry name" value="Cellulose-binding domain"/>
    <property type="match status" value="1"/>
</dbReference>
<reference evidence="5 6" key="1">
    <citation type="journal article" date="2016" name="PLoS Pathog.">
        <title>Biosynthesis of antibiotic leucinostatins in bio-control fungus Purpureocillium lilacinum and their inhibition on phytophthora revealed by genome mining.</title>
        <authorList>
            <person name="Wang G."/>
            <person name="Liu Z."/>
            <person name="Lin R."/>
            <person name="Li E."/>
            <person name="Mao Z."/>
            <person name="Ling J."/>
            <person name="Yang Y."/>
            <person name="Yin W.B."/>
            <person name="Xie B."/>
        </authorList>
    </citation>
    <scope>NUCLEOTIDE SEQUENCE [LARGE SCALE GENOMIC DNA]</scope>
    <source>
        <strain evidence="5">170</strain>
    </source>
</reference>
<keyword evidence="6" id="KW-1185">Reference proteome</keyword>
<dbReference type="Proteomes" id="UP000078397">
    <property type="component" value="Unassembled WGS sequence"/>
</dbReference>
<dbReference type="PANTHER" id="PTHR42972:SF8">
    <property type="entry name" value="POLYHYDROXYBUTYRATE DEPOLYMERASE"/>
    <property type="match status" value="1"/>
</dbReference>
<protein>
    <submittedName>
        <fullName evidence="5">Fungal cellulose binding domain-containing protein</fullName>
    </submittedName>
</protein>
<evidence type="ECO:0000313" key="5">
    <source>
        <dbReference type="EMBL" id="OAQ62750.1"/>
    </source>
</evidence>
<evidence type="ECO:0000313" key="6">
    <source>
        <dbReference type="Proteomes" id="UP000078397"/>
    </source>
</evidence>
<dbReference type="GO" id="GO:0030248">
    <property type="term" value="F:cellulose binding"/>
    <property type="evidence" value="ECO:0007669"/>
    <property type="project" value="InterPro"/>
</dbReference>
<dbReference type="GO" id="GO:0005576">
    <property type="term" value="C:extracellular region"/>
    <property type="evidence" value="ECO:0007669"/>
    <property type="project" value="InterPro"/>
</dbReference>
<evidence type="ECO:0000256" key="2">
    <source>
        <dbReference type="SAM" id="MobiDB-lite"/>
    </source>
</evidence>
<dbReference type="OrthoDB" id="6020543at2759"/>
<dbReference type="Pfam" id="PF00734">
    <property type="entry name" value="CBM_1"/>
    <property type="match status" value="1"/>
</dbReference>
<name>A0A179FBR9_METCM</name>
<dbReference type="SMART" id="SM00236">
    <property type="entry name" value="fCBD"/>
    <property type="match status" value="1"/>
</dbReference>
<dbReference type="SUPFAM" id="SSF53474">
    <property type="entry name" value="alpha/beta-Hydrolases"/>
    <property type="match status" value="1"/>
</dbReference>
<evidence type="ECO:0000259" key="4">
    <source>
        <dbReference type="PROSITE" id="PS51164"/>
    </source>
</evidence>
<feature type="compositionally biased region" description="Low complexity" evidence="2">
    <location>
        <begin position="345"/>
        <end position="366"/>
    </location>
</feature>
<evidence type="ECO:0000256" key="3">
    <source>
        <dbReference type="SAM" id="SignalP"/>
    </source>
</evidence>
<feature type="region of interest" description="Disordered" evidence="2">
    <location>
        <begin position="343"/>
        <end position="366"/>
    </location>
</feature>
<dbReference type="Gene3D" id="3.40.50.1820">
    <property type="entry name" value="alpha/beta hydrolase"/>
    <property type="match status" value="2"/>
</dbReference>